<evidence type="ECO:0000256" key="1">
    <source>
        <dbReference type="SAM" id="Phobius"/>
    </source>
</evidence>
<name>A0ABD5V748_9EURY</name>
<keyword evidence="1" id="KW-0812">Transmembrane</keyword>
<feature type="transmembrane region" description="Helical" evidence="1">
    <location>
        <begin position="293"/>
        <end position="312"/>
    </location>
</feature>
<evidence type="ECO:0000259" key="2">
    <source>
        <dbReference type="Pfam" id="PF26514"/>
    </source>
</evidence>
<dbReference type="AlphaFoldDB" id="A0ABD5V748"/>
<keyword evidence="1" id="KW-1133">Transmembrane helix</keyword>
<keyword evidence="1" id="KW-0472">Membrane</keyword>
<proteinExistence type="predicted"/>
<evidence type="ECO:0000313" key="3">
    <source>
        <dbReference type="EMBL" id="MFC6905476.1"/>
    </source>
</evidence>
<dbReference type="Proteomes" id="UP001596312">
    <property type="component" value="Unassembled WGS sequence"/>
</dbReference>
<evidence type="ECO:0000313" key="4">
    <source>
        <dbReference type="Proteomes" id="UP001596312"/>
    </source>
</evidence>
<dbReference type="RefSeq" id="WP_340603999.1">
    <property type="nucleotide sequence ID" value="NZ_JBBMXV010000003.1"/>
</dbReference>
<comment type="caution">
    <text evidence="3">The sequence shown here is derived from an EMBL/GenBank/DDBJ whole genome shotgun (WGS) entry which is preliminary data.</text>
</comment>
<keyword evidence="4" id="KW-1185">Reference proteome</keyword>
<sequence>MRRVLALMAVVVVVLSLFSGVAAAQETRTGEAVIVGEDETVDGDLRAFGGTVVVQGTVDGDLTAFGGDVLIEGEVTDDAEAFAGNVRVAGDVGGEVGAAAGNVTIGEGASVGALSAAGGNVAIEGEVVGDVEAAAGSVSLGPEAAVGGDLSYGGELNQHPDAEVAGSVSEESTSGPVPGPIGELPAPPTWLGPLYWLLVNLVLGAILLAAFPWFSGDLARTAREAAPKSGGVGALALVGIPIALGLVAVTVVGIPLSLAGFLLFLVLLWVGSVYGRFALGAWLLSLADAENRWVALVVGLVVVALVGSIPFLGGLVELLVLLLGLGALVLVLYGRYDDARAREPSATA</sequence>
<reference evidence="3 4" key="1">
    <citation type="journal article" date="2019" name="Int. J. Syst. Evol. Microbiol.">
        <title>The Global Catalogue of Microorganisms (GCM) 10K type strain sequencing project: providing services to taxonomists for standard genome sequencing and annotation.</title>
        <authorList>
            <consortium name="The Broad Institute Genomics Platform"/>
            <consortium name="The Broad Institute Genome Sequencing Center for Infectious Disease"/>
            <person name="Wu L."/>
            <person name="Ma J."/>
        </authorList>
    </citation>
    <scope>NUCLEOTIDE SEQUENCE [LARGE SCALE GENOMIC DNA]</scope>
    <source>
        <strain evidence="3 4">CGMCC 1.3240</strain>
    </source>
</reference>
<protein>
    <submittedName>
        <fullName evidence="3">Polymer-forming cytoskeletal protein</fullName>
    </submittedName>
</protein>
<dbReference type="InterPro" id="IPR058486">
    <property type="entry name" value="DUF8173"/>
</dbReference>
<dbReference type="Pfam" id="PF26514">
    <property type="entry name" value="DUF8173"/>
    <property type="match status" value="1"/>
</dbReference>
<feature type="transmembrane region" description="Helical" evidence="1">
    <location>
        <begin position="234"/>
        <end position="256"/>
    </location>
</feature>
<feature type="transmembrane region" description="Helical" evidence="1">
    <location>
        <begin position="262"/>
        <end position="286"/>
    </location>
</feature>
<dbReference type="EMBL" id="JBHSXQ010000003">
    <property type="protein sequence ID" value="MFC6905476.1"/>
    <property type="molecule type" value="Genomic_DNA"/>
</dbReference>
<feature type="domain" description="DUF8173" evidence="2">
    <location>
        <begin position="197"/>
        <end position="329"/>
    </location>
</feature>
<feature type="transmembrane region" description="Helical" evidence="1">
    <location>
        <begin position="194"/>
        <end position="214"/>
    </location>
</feature>
<organism evidence="3 4">
    <name type="scientific">Halalkalicoccus tibetensis</name>
    <dbReference type="NCBI Taxonomy" id="175632"/>
    <lineage>
        <taxon>Archaea</taxon>
        <taxon>Methanobacteriati</taxon>
        <taxon>Methanobacteriota</taxon>
        <taxon>Stenosarchaea group</taxon>
        <taxon>Halobacteria</taxon>
        <taxon>Halobacteriales</taxon>
        <taxon>Halococcaceae</taxon>
        <taxon>Halalkalicoccus</taxon>
    </lineage>
</organism>
<feature type="transmembrane region" description="Helical" evidence="1">
    <location>
        <begin position="318"/>
        <end position="336"/>
    </location>
</feature>
<gene>
    <name evidence="3" type="ORF">ACFQGH_09745</name>
</gene>
<accession>A0ABD5V748</accession>